<evidence type="ECO:0000313" key="1">
    <source>
        <dbReference type="EMBL" id="MBO8188180.1"/>
    </source>
</evidence>
<organism evidence="1 2">
    <name type="scientific">Streptomyces spirodelae</name>
    <dbReference type="NCBI Taxonomy" id="2812904"/>
    <lineage>
        <taxon>Bacteria</taxon>
        <taxon>Bacillati</taxon>
        <taxon>Actinomycetota</taxon>
        <taxon>Actinomycetes</taxon>
        <taxon>Kitasatosporales</taxon>
        <taxon>Streptomycetaceae</taxon>
        <taxon>Streptomyces</taxon>
    </lineage>
</organism>
<dbReference type="EMBL" id="JAFFZN010000022">
    <property type="protein sequence ID" value="MBO8188180.1"/>
    <property type="molecule type" value="Genomic_DNA"/>
</dbReference>
<reference evidence="1 2" key="1">
    <citation type="submission" date="2021-02" db="EMBL/GenBank/DDBJ databases">
        <title>Streptomyces spirodelae sp. nov., isolated from duckweed.</title>
        <authorList>
            <person name="Saimee Y."/>
            <person name="Duangmal K."/>
        </authorList>
    </citation>
    <scope>NUCLEOTIDE SEQUENCE [LARGE SCALE GENOMIC DNA]</scope>
    <source>
        <strain evidence="1 2">DW4-2</strain>
    </source>
</reference>
<accession>A0ABS3WYG5</accession>
<name>A0ABS3WYG5_9ACTN</name>
<dbReference type="RefSeq" id="WP_209266980.1">
    <property type="nucleotide sequence ID" value="NZ_JAFFZN010000022.1"/>
</dbReference>
<sequence length="189" mass="21713">MTAGYVFVLVLLGFFLACCAWAVPAERRSRAAQRRVREKERAQAEQLGWRPLAECSVPVPRVVAVAARRSELAMVKRVRGAEVWVIWHHCWTSRGMGDNYLVNETRYFTAVPPGVPDVTERRARTLRLTRPVPMNPRARRSIPGGRPSRWLIKKGILVLRFDAPFDYNRADSQARQAREFARLLPDYMP</sequence>
<evidence type="ECO:0000313" key="2">
    <source>
        <dbReference type="Proteomes" id="UP001518976"/>
    </source>
</evidence>
<gene>
    <name evidence="1" type="ORF">JW592_22305</name>
</gene>
<protein>
    <recommendedName>
        <fullName evidence="3">Secreted protein</fullName>
    </recommendedName>
</protein>
<comment type="caution">
    <text evidence="1">The sequence shown here is derived from an EMBL/GenBank/DDBJ whole genome shotgun (WGS) entry which is preliminary data.</text>
</comment>
<keyword evidence="2" id="KW-1185">Reference proteome</keyword>
<proteinExistence type="predicted"/>
<evidence type="ECO:0008006" key="3">
    <source>
        <dbReference type="Google" id="ProtNLM"/>
    </source>
</evidence>
<dbReference type="Proteomes" id="UP001518976">
    <property type="component" value="Unassembled WGS sequence"/>
</dbReference>